<keyword evidence="7 9" id="KW-0808">Transferase</keyword>
<evidence type="ECO:0000256" key="4">
    <source>
        <dbReference type="ARBA" id="ARBA00008655"/>
    </source>
</evidence>
<keyword evidence="8 9" id="KW-0012">Acyltransferase</keyword>
<dbReference type="AlphaFoldDB" id="A0A9X3X0W9"/>
<comment type="pathway">
    <text evidence="2">Phospholipid metabolism; CDP-diacylglycerol biosynthesis; CDP-diacylglycerol from sn-glycerol 3-phosphate: step 2/3.</text>
</comment>
<dbReference type="PANTHER" id="PTHR10434">
    <property type="entry name" value="1-ACYL-SN-GLYCEROL-3-PHOSPHATE ACYLTRANSFERASE"/>
    <property type="match status" value="1"/>
</dbReference>
<dbReference type="SMART" id="SM00563">
    <property type="entry name" value="PlsC"/>
    <property type="match status" value="1"/>
</dbReference>
<evidence type="ECO:0000256" key="9">
    <source>
        <dbReference type="RuleBase" id="RU361267"/>
    </source>
</evidence>
<comment type="domain">
    <text evidence="9">The HXXXXD motif is essential for acyltransferase activity and may constitute the binding site for the phosphate moiety of the glycerol-3-phosphate.</text>
</comment>
<dbReference type="NCBIfam" id="TIGR00530">
    <property type="entry name" value="AGP_acyltrn"/>
    <property type="match status" value="1"/>
</dbReference>
<proteinExistence type="inferred from homology"/>
<name>A0A9X3X0W9_9BACT</name>
<evidence type="ECO:0000313" key="13">
    <source>
        <dbReference type="EMBL" id="MDC3980505.1"/>
    </source>
</evidence>
<dbReference type="CDD" id="cd07989">
    <property type="entry name" value="LPLAT_AGPAT-like"/>
    <property type="match status" value="1"/>
</dbReference>
<evidence type="ECO:0000256" key="5">
    <source>
        <dbReference type="ARBA" id="ARBA00013211"/>
    </source>
</evidence>
<reference evidence="13 14" key="1">
    <citation type="submission" date="2021-04" db="EMBL/GenBank/DDBJ databases">
        <title>Genome analysis of Polyangium sp.</title>
        <authorList>
            <person name="Li Y."/>
            <person name="Wang J."/>
        </authorList>
    </citation>
    <scope>NUCLEOTIDE SEQUENCE [LARGE SCALE GENOMIC DNA]</scope>
    <source>
        <strain evidence="13 14">SDU14</strain>
    </source>
</reference>
<comment type="similarity">
    <text evidence="4 9">Belongs to the 1-acyl-sn-glycerol-3-phosphate acyltransferase family.</text>
</comment>
<evidence type="ECO:0000256" key="6">
    <source>
        <dbReference type="ARBA" id="ARBA00016139"/>
    </source>
</evidence>
<keyword evidence="11" id="KW-1133">Transmembrane helix</keyword>
<feature type="region of interest" description="Disordered" evidence="10">
    <location>
        <begin position="247"/>
        <end position="275"/>
    </location>
</feature>
<keyword evidence="14" id="KW-1185">Reference proteome</keyword>
<dbReference type="EC" id="2.3.1.51" evidence="5 9"/>
<sequence>MKAKLVSLWNWFEIIGVVALSTGAVAAVFVTTAPFDRVRKITGRFFRICGTMLVRLNPLWSVKVSGWKRPANSGPFIVVANHQSIADIPAISYLPWEMKWLSKESNFKVPGLGWMMSMAGDIPLRRGERESAKSAMERCKWYLDRGMSVMIFPEGTRSSDGEIKPFKDGAFRLALETGIPILPVAVAGTRHAIPKNSWVFGVKCQARIEVLPPIDVKGMTMDDLETLRERVRGDISAAFERLGKWMPTLPSEEESGENEAPKATAAAAIEASPPA</sequence>
<keyword evidence="9" id="KW-0594">Phospholipid biosynthesis</keyword>
<evidence type="ECO:0000256" key="8">
    <source>
        <dbReference type="ARBA" id="ARBA00023315"/>
    </source>
</evidence>
<keyword evidence="9" id="KW-1208">Phospholipid metabolism</keyword>
<feature type="transmembrane region" description="Helical" evidence="11">
    <location>
        <begin position="12"/>
        <end position="35"/>
    </location>
</feature>
<feature type="compositionally biased region" description="Low complexity" evidence="10">
    <location>
        <begin position="261"/>
        <end position="275"/>
    </location>
</feature>
<dbReference type="GO" id="GO:0006654">
    <property type="term" value="P:phosphatidic acid biosynthetic process"/>
    <property type="evidence" value="ECO:0007669"/>
    <property type="project" value="TreeGrafter"/>
</dbReference>
<comment type="caution">
    <text evidence="13">The sequence shown here is derived from an EMBL/GenBank/DDBJ whole genome shotgun (WGS) entry which is preliminary data.</text>
</comment>
<keyword evidence="11" id="KW-0812">Transmembrane</keyword>
<evidence type="ECO:0000256" key="3">
    <source>
        <dbReference type="ARBA" id="ARBA00005189"/>
    </source>
</evidence>
<dbReference type="PANTHER" id="PTHR10434:SF11">
    <property type="entry name" value="1-ACYL-SN-GLYCEROL-3-PHOSPHATE ACYLTRANSFERASE"/>
    <property type="match status" value="1"/>
</dbReference>
<protein>
    <recommendedName>
        <fullName evidence="6 9">1-acyl-sn-glycerol-3-phosphate acyltransferase</fullName>
        <ecNumber evidence="5 9">2.3.1.51</ecNumber>
    </recommendedName>
</protein>
<keyword evidence="9" id="KW-0443">Lipid metabolism</keyword>
<dbReference type="GO" id="GO:0016020">
    <property type="term" value="C:membrane"/>
    <property type="evidence" value="ECO:0007669"/>
    <property type="project" value="InterPro"/>
</dbReference>
<dbReference type="RefSeq" id="WP_272417541.1">
    <property type="nucleotide sequence ID" value="NZ_JAGTJJ010000002.1"/>
</dbReference>
<organism evidence="13 14">
    <name type="scientific">Polyangium jinanense</name>
    <dbReference type="NCBI Taxonomy" id="2829994"/>
    <lineage>
        <taxon>Bacteria</taxon>
        <taxon>Pseudomonadati</taxon>
        <taxon>Myxococcota</taxon>
        <taxon>Polyangia</taxon>
        <taxon>Polyangiales</taxon>
        <taxon>Polyangiaceae</taxon>
        <taxon>Polyangium</taxon>
    </lineage>
</organism>
<keyword evidence="9" id="KW-0444">Lipid biosynthesis</keyword>
<dbReference type="EMBL" id="JAGTJJ010000002">
    <property type="protein sequence ID" value="MDC3980505.1"/>
    <property type="molecule type" value="Genomic_DNA"/>
</dbReference>
<evidence type="ECO:0000259" key="12">
    <source>
        <dbReference type="SMART" id="SM00563"/>
    </source>
</evidence>
<dbReference type="Proteomes" id="UP001151081">
    <property type="component" value="Unassembled WGS sequence"/>
</dbReference>
<keyword evidence="11" id="KW-0472">Membrane</keyword>
<comment type="pathway">
    <text evidence="3">Lipid metabolism.</text>
</comment>
<evidence type="ECO:0000256" key="2">
    <source>
        <dbReference type="ARBA" id="ARBA00004728"/>
    </source>
</evidence>
<dbReference type="InterPro" id="IPR004552">
    <property type="entry name" value="AGP_acyltrans"/>
</dbReference>
<evidence type="ECO:0000256" key="1">
    <source>
        <dbReference type="ARBA" id="ARBA00001141"/>
    </source>
</evidence>
<feature type="domain" description="Phospholipid/glycerol acyltransferase" evidence="12">
    <location>
        <begin position="76"/>
        <end position="189"/>
    </location>
</feature>
<evidence type="ECO:0000256" key="11">
    <source>
        <dbReference type="SAM" id="Phobius"/>
    </source>
</evidence>
<comment type="catalytic activity">
    <reaction evidence="1 9">
        <text>a 1-acyl-sn-glycero-3-phosphate + an acyl-CoA = a 1,2-diacyl-sn-glycero-3-phosphate + CoA</text>
        <dbReference type="Rhea" id="RHEA:19709"/>
        <dbReference type="ChEBI" id="CHEBI:57287"/>
        <dbReference type="ChEBI" id="CHEBI:57970"/>
        <dbReference type="ChEBI" id="CHEBI:58342"/>
        <dbReference type="ChEBI" id="CHEBI:58608"/>
        <dbReference type="EC" id="2.3.1.51"/>
    </reaction>
</comment>
<evidence type="ECO:0000313" key="14">
    <source>
        <dbReference type="Proteomes" id="UP001151081"/>
    </source>
</evidence>
<dbReference type="InterPro" id="IPR002123">
    <property type="entry name" value="Plipid/glycerol_acylTrfase"/>
</dbReference>
<gene>
    <name evidence="13" type="ORF">KEG57_08375</name>
</gene>
<dbReference type="SUPFAM" id="SSF69593">
    <property type="entry name" value="Glycerol-3-phosphate (1)-acyltransferase"/>
    <property type="match status" value="1"/>
</dbReference>
<dbReference type="GO" id="GO:0003841">
    <property type="term" value="F:1-acylglycerol-3-phosphate O-acyltransferase activity"/>
    <property type="evidence" value="ECO:0007669"/>
    <property type="project" value="UniProtKB-UniRule"/>
</dbReference>
<evidence type="ECO:0000256" key="10">
    <source>
        <dbReference type="SAM" id="MobiDB-lite"/>
    </source>
</evidence>
<dbReference type="Pfam" id="PF01553">
    <property type="entry name" value="Acyltransferase"/>
    <property type="match status" value="1"/>
</dbReference>
<evidence type="ECO:0000256" key="7">
    <source>
        <dbReference type="ARBA" id="ARBA00022679"/>
    </source>
</evidence>
<accession>A0A9X3X0W9</accession>